<name>A0AAP4FIR0_9MICC</name>
<dbReference type="InterPro" id="IPR029028">
    <property type="entry name" value="Alpha/beta_knot_MTases"/>
</dbReference>
<dbReference type="Gene3D" id="3.30.1330.30">
    <property type="match status" value="1"/>
</dbReference>
<evidence type="ECO:0000259" key="4">
    <source>
        <dbReference type="SMART" id="SM00967"/>
    </source>
</evidence>
<gene>
    <name evidence="5" type="ORF">QP116_07850</name>
</gene>
<evidence type="ECO:0000256" key="3">
    <source>
        <dbReference type="ARBA" id="ARBA00022679"/>
    </source>
</evidence>
<dbReference type="GO" id="GO:0032259">
    <property type="term" value="P:methylation"/>
    <property type="evidence" value="ECO:0007669"/>
    <property type="project" value="UniProtKB-KW"/>
</dbReference>
<dbReference type="AlphaFoldDB" id="A0AAP4FIR0"/>
<dbReference type="GO" id="GO:0006396">
    <property type="term" value="P:RNA processing"/>
    <property type="evidence" value="ECO:0007669"/>
    <property type="project" value="InterPro"/>
</dbReference>
<dbReference type="Pfam" id="PF00588">
    <property type="entry name" value="SpoU_methylase"/>
    <property type="match status" value="1"/>
</dbReference>
<evidence type="ECO:0000256" key="2">
    <source>
        <dbReference type="ARBA" id="ARBA00022603"/>
    </source>
</evidence>
<dbReference type="InterPro" id="IPR053888">
    <property type="entry name" value="MRM3-like_sub_bind"/>
</dbReference>
<dbReference type="RefSeq" id="WP_304271251.1">
    <property type="nucleotide sequence ID" value="NZ_CALUAG010000005.1"/>
</dbReference>
<sequence>MSSMEIMDNPRADRVRAAAHLAKAAGRKKAGEFLVEGPQAVREAIVEHRTQRGFVREVFITEDRMEREPELAEVPDARVNVVTDRVLAAIADTQSPQGVVARCRIPHTTLKQAVTPKMQLVAVLGRVQDPGNAGTIIRAADAAGADAVVALKGSVDVFSPKVVRSTVGSLFHVPVVTGVELDELTEHLTRCGIVLLAADGGGDHDLTVLEDDAAARRHGVTVKGSMKRPSLATATAWLFGNEGQGISDEERAASFATVSIPLYGQAESLNVSTAATLCLYASARAQRS</sequence>
<dbReference type="InterPro" id="IPR051259">
    <property type="entry name" value="rRNA_Methyltransferase"/>
</dbReference>
<dbReference type="GO" id="GO:0005737">
    <property type="term" value="C:cytoplasm"/>
    <property type="evidence" value="ECO:0007669"/>
    <property type="project" value="UniProtKB-ARBA"/>
</dbReference>
<comment type="similarity">
    <text evidence="1">Belongs to the class IV-like SAM-binding methyltransferase superfamily. RNA methyltransferase TrmH family.</text>
</comment>
<dbReference type="SUPFAM" id="SSF75217">
    <property type="entry name" value="alpha/beta knot"/>
    <property type="match status" value="1"/>
</dbReference>
<feature type="domain" description="RNA 2-O ribose methyltransferase substrate binding" evidence="4">
    <location>
        <begin position="34"/>
        <end position="109"/>
    </location>
</feature>
<dbReference type="InterPro" id="IPR013123">
    <property type="entry name" value="SpoU_subst-bd"/>
</dbReference>
<reference evidence="5" key="1">
    <citation type="submission" date="2023-05" db="EMBL/GenBank/DDBJ databases">
        <title>Cataloging the Phylogenetic Diversity of Human Bladder Bacteria.</title>
        <authorList>
            <person name="Du J."/>
        </authorList>
    </citation>
    <scope>NUCLEOTIDE SEQUENCE</scope>
    <source>
        <strain evidence="5">UMB9978</strain>
    </source>
</reference>
<evidence type="ECO:0000313" key="6">
    <source>
        <dbReference type="Proteomes" id="UP001240483"/>
    </source>
</evidence>
<evidence type="ECO:0000313" key="5">
    <source>
        <dbReference type="EMBL" id="MDK6275640.1"/>
    </source>
</evidence>
<dbReference type="PANTHER" id="PTHR43191">
    <property type="entry name" value="RRNA METHYLTRANSFERASE 3"/>
    <property type="match status" value="1"/>
</dbReference>
<dbReference type="GO" id="GO:0008173">
    <property type="term" value="F:RNA methyltransferase activity"/>
    <property type="evidence" value="ECO:0007669"/>
    <property type="project" value="InterPro"/>
</dbReference>
<dbReference type="SUPFAM" id="SSF55315">
    <property type="entry name" value="L30e-like"/>
    <property type="match status" value="1"/>
</dbReference>
<proteinExistence type="inferred from homology"/>
<comment type="caution">
    <text evidence="5">The sequence shown here is derived from an EMBL/GenBank/DDBJ whole genome shotgun (WGS) entry which is preliminary data.</text>
</comment>
<dbReference type="InterPro" id="IPR029026">
    <property type="entry name" value="tRNA_m1G_MTases_N"/>
</dbReference>
<dbReference type="InterPro" id="IPR029064">
    <property type="entry name" value="Ribosomal_eL30-like_sf"/>
</dbReference>
<dbReference type="Proteomes" id="UP001240483">
    <property type="component" value="Unassembled WGS sequence"/>
</dbReference>
<dbReference type="GO" id="GO:0003723">
    <property type="term" value="F:RNA binding"/>
    <property type="evidence" value="ECO:0007669"/>
    <property type="project" value="InterPro"/>
</dbReference>
<dbReference type="PANTHER" id="PTHR43191:SF2">
    <property type="entry name" value="RRNA METHYLTRANSFERASE 3, MITOCHONDRIAL"/>
    <property type="match status" value="1"/>
</dbReference>
<dbReference type="Gene3D" id="3.40.1280.10">
    <property type="match status" value="1"/>
</dbReference>
<dbReference type="InterPro" id="IPR001537">
    <property type="entry name" value="SpoU_MeTrfase"/>
</dbReference>
<evidence type="ECO:0000256" key="1">
    <source>
        <dbReference type="ARBA" id="ARBA00007228"/>
    </source>
</evidence>
<accession>A0AAP4FIR0</accession>
<dbReference type="EMBL" id="JASODW010000009">
    <property type="protein sequence ID" value="MDK6275640.1"/>
    <property type="molecule type" value="Genomic_DNA"/>
</dbReference>
<protein>
    <submittedName>
        <fullName evidence="5">RNA methyltransferase</fullName>
    </submittedName>
</protein>
<dbReference type="SMART" id="SM00967">
    <property type="entry name" value="SpoU_sub_bind"/>
    <property type="match status" value="1"/>
</dbReference>
<organism evidence="5 6">
    <name type="scientific">Pseudoglutamicibacter cumminsii</name>
    <dbReference type="NCBI Taxonomy" id="156979"/>
    <lineage>
        <taxon>Bacteria</taxon>
        <taxon>Bacillati</taxon>
        <taxon>Actinomycetota</taxon>
        <taxon>Actinomycetes</taxon>
        <taxon>Micrococcales</taxon>
        <taxon>Micrococcaceae</taxon>
        <taxon>Pseudoglutamicibacter</taxon>
    </lineage>
</organism>
<dbReference type="Pfam" id="PF22435">
    <property type="entry name" value="MRM3-like_sub_bind"/>
    <property type="match status" value="1"/>
</dbReference>
<keyword evidence="2 5" id="KW-0489">Methyltransferase</keyword>
<keyword evidence="3" id="KW-0808">Transferase</keyword>
<dbReference type="CDD" id="cd18095">
    <property type="entry name" value="SpoU-like_rRNA-MTase"/>
    <property type="match status" value="1"/>
</dbReference>